<dbReference type="PANTHER" id="PTHR43201">
    <property type="entry name" value="ACYL-COA SYNTHETASE"/>
    <property type="match status" value="1"/>
</dbReference>
<reference evidence="6" key="1">
    <citation type="submission" date="2018-04" db="EMBL/GenBank/DDBJ databases">
        <authorList>
            <person name="Liu S."/>
            <person name="Wang Z."/>
            <person name="Li J."/>
        </authorList>
    </citation>
    <scope>NUCLEOTIDE SEQUENCE [LARGE SCALE GENOMIC DNA]</scope>
    <source>
        <strain evidence="6">622</strain>
    </source>
</reference>
<comment type="caution">
    <text evidence="5">The sequence shown here is derived from an EMBL/GenBank/DDBJ whole genome shotgun (WGS) entry which is preliminary data.</text>
</comment>
<dbReference type="Gene3D" id="3.30.300.30">
    <property type="match status" value="1"/>
</dbReference>
<keyword evidence="2 5" id="KW-0436">Ligase</keyword>
<comment type="similarity">
    <text evidence="1">Belongs to the ATP-dependent AMP-binding enzyme family.</text>
</comment>
<evidence type="ECO:0000259" key="4">
    <source>
        <dbReference type="Pfam" id="PF13193"/>
    </source>
</evidence>
<evidence type="ECO:0000313" key="5">
    <source>
        <dbReference type="EMBL" id="PWC07790.1"/>
    </source>
</evidence>
<dbReference type="InterPro" id="IPR045851">
    <property type="entry name" value="AMP-bd_C_sf"/>
</dbReference>
<dbReference type="InterPro" id="IPR000873">
    <property type="entry name" value="AMP-dep_synth/lig_dom"/>
</dbReference>
<organism evidence="5 6">
    <name type="scientific">Mycetocola zhujimingii</name>
    <dbReference type="NCBI Taxonomy" id="2079792"/>
    <lineage>
        <taxon>Bacteria</taxon>
        <taxon>Bacillati</taxon>
        <taxon>Actinomycetota</taxon>
        <taxon>Actinomycetes</taxon>
        <taxon>Micrococcales</taxon>
        <taxon>Microbacteriaceae</taxon>
        <taxon>Mycetocola</taxon>
    </lineage>
</organism>
<accession>A0A2U1TG44</accession>
<dbReference type="GO" id="GO:0031956">
    <property type="term" value="F:medium-chain fatty acid-CoA ligase activity"/>
    <property type="evidence" value="ECO:0007669"/>
    <property type="project" value="TreeGrafter"/>
</dbReference>
<name>A0A2U1TG44_9MICO</name>
<dbReference type="PANTHER" id="PTHR43201:SF5">
    <property type="entry name" value="MEDIUM-CHAIN ACYL-COA LIGASE ACSF2, MITOCHONDRIAL"/>
    <property type="match status" value="1"/>
</dbReference>
<protein>
    <submittedName>
        <fullName evidence="5">O-succinylbenzoate--CoA ligase</fullName>
    </submittedName>
</protein>
<feature type="domain" description="AMP-dependent synthetase/ligase" evidence="3">
    <location>
        <begin position="45"/>
        <end position="235"/>
    </location>
</feature>
<proteinExistence type="inferred from homology"/>
<evidence type="ECO:0000256" key="2">
    <source>
        <dbReference type="ARBA" id="ARBA00022598"/>
    </source>
</evidence>
<keyword evidence="6" id="KW-1185">Reference proteome</keyword>
<dbReference type="Proteomes" id="UP000244962">
    <property type="component" value="Unassembled WGS sequence"/>
</dbReference>
<evidence type="ECO:0000259" key="3">
    <source>
        <dbReference type="Pfam" id="PF00501"/>
    </source>
</evidence>
<dbReference type="EMBL" id="QEFB01000002">
    <property type="protein sequence ID" value="PWC07790.1"/>
    <property type="molecule type" value="Genomic_DNA"/>
</dbReference>
<dbReference type="Pfam" id="PF00501">
    <property type="entry name" value="AMP-binding"/>
    <property type="match status" value="1"/>
</dbReference>
<dbReference type="GO" id="GO:0006631">
    <property type="term" value="P:fatty acid metabolic process"/>
    <property type="evidence" value="ECO:0007669"/>
    <property type="project" value="TreeGrafter"/>
</dbReference>
<dbReference type="Pfam" id="PF13193">
    <property type="entry name" value="AMP-binding_C"/>
    <property type="match status" value="1"/>
</dbReference>
<gene>
    <name evidence="5" type="ORF">DF223_04735</name>
</gene>
<dbReference type="InterPro" id="IPR025110">
    <property type="entry name" value="AMP-bd_C"/>
</dbReference>
<evidence type="ECO:0000313" key="6">
    <source>
        <dbReference type="Proteomes" id="UP000244962"/>
    </source>
</evidence>
<sequence length="380" mass="40174">MVPLRSANATELVVAALAVRQRGGVPAIGDVRWSERHWEELTRSLSDVVTPSGAAWATFSSGSTGAPRVILRDESSWALSFPAVTRLMNLTSSDVVLLPSPLVSSLSMFSIVHALDAGATVLLPEMAVVSPLEWEQATILHGTPGALESVLDLLDAGTPIRLRLALIGGAHLDAGLRARAEAAGIRVVSYYGAAELSFVAVDENGNGLRPFDGVELRILDGELQSRSPYVALGYLPGHTGSFRKDAAGWASVGDLARISTDGILTLSGRRDGAILTAAATVVPEDVEKVLRTLDGVKNSVVFGEPNPRLGSLVCAVIEVEDAANPPTSAALRAACRDRLSVAQVPRRWYLATEIARTATGKPARARIAQDAIDERMPRLA</sequence>
<evidence type="ECO:0000256" key="1">
    <source>
        <dbReference type="ARBA" id="ARBA00006432"/>
    </source>
</evidence>
<dbReference type="SUPFAM" id="SSF56801">
    <property type="entry name" value="Acetyl-CoA synthetase-like"/>
    <property type="match status" value="1"/>
</dbReference>
<dbReference type="AlphaFoldDB" id="A0A2U1TG44"/>
<dbReference type="Gene3D" id="3.40.50.12780">
    <property type="entry name" value="N-terminal domain of ligase-like"/>
    <property type="match status" value="1"/>
</dbReference>
<feature type="domain" description="AMP-binding enzyme C-terminal" evidence="4">
    <location>
        <begin position="286"/>
        <end position="361"/>
    </location>
</feature>
<dbReference type="InterPro" id="IPR042099">
    <property type="entry name" value="ANL_N_sf"/>
</dbReference>